<dbReference type="KEGG" id="fau:Fraau_0470"/>
<sequence>MNRFRPISLLLRSGLALWLVAGMAIGLFVLLSGRSWTSLVQHLRRGWGLAMGLPDHLSRAWAVGLTLLLLLGPMLWLARWSLRPLRRLLRALEAAVASYRDGDFSFSLASPAASELRSLVELHNELGHILRSQRHGLVQRELMLDTVVQNTPVALVLTDAHDRIVHANIAARHLFHEGRSLHGQAFASLLARLPSSLLDTIRRNEDALLPLRIGDDDEVFHVSLRTFRLQGRIHRLHLFRRMTRELSRQEVDSWKRLIRVISHELNNSLAPISSLAHSGAELLRRGDTTRLAGVLASIGERARHLHGFIDGYAGFARLPAPQPQAVLWPGFVESLALQTPFKLTETLPARAGWFDPVQLEQVLINLLKNAVESGGPADAIEVRIMQTALRLQIEVLDRGPGMSEAVLSQALLPFYSTKRSGTGLGLALAREIVEAHDGRISLANREGGGLRVRLSLPQPGASA</sequence>
<dbReference type="PROSITE" id="PS50109">
    <property type="entry name" value="HIS_KIN"/>
    <property type="match status" value="1"/>
</dbReference>
<dbReference type="EC" id="2.7.13.3" evidence="3"/>
<comment type="subcellular location">
    <subcellularLocation>
        <location evidence="2">Membrane</location>
    </subcellularLocation>
</comment>
<dbReference type="eggNOG" id="COG5000">
    <property type="taxonomic scope" value="Bacteria"/>
</dbReference>
<dbReference type="HOGENOM" id="CLU_000445_114_4_6"/>
<keyword evidence="7" id="KW-0472">Membrane</keyword>
<keyword evidence="5" id="KW-0808">Transferase</keyword>
<evidence type="ECO:0000313" key="11">
    <source>
        <dbReference type="Proteomes" id="UP000005234"/>
    </source>
</evidence>
<protein>
    <recommendedName>
        <fullName evidence="3">histidine kinase</fullName>
        <ecNumber evidence="3">2.7.13.3</ecNumber>
    </recommendedName>
</protein>
<dbReference type="PRINTS" id="PR00344">
    <property type="entry name" value="BCTRLSENSOR"/>
</dbReference>
<evidence type="ECO:0000256" key="2">
    <source>
        <dbReference type="ARBA" id="ARBA00004370"/>
    </source>
</evidence>
<dbReference type="Gene3D" id="3.30.450.20">
    <property type="entry name" value="PAS domain"/>
    <property type="match status" value="1"/>
</dbReference>
<evidence type="ECO:0000259" key="9">
    <source>
        <dbReference type="PROSITE" id="PS50885"/>
    </source>
</evidence>
<dbReference type="STRING" id="767434.Fraau_0470"/>
<feature type="domain" description="Histidine kinase" evidence="8">
    <location>
        <begin position="260"/>
        <end position="460"/>
    </location>
</feature>
<dbReference type="InterPro" id="IPR036890">
    <property type="entry name" value="HATPase_C_sf"/>
</dbReference>
<keyword evidence="6 10" id="KW-0418">Kinase</keyword>
<dbReference type="InterPro" id="IPR004358">
    <property type="entry name" value="Sig_transdc_His_kin-like_C"/>
</dbReference>
<dbReference type="InterPro" id="IPR003594">
    <property type="entry name" value="HATPase_dom"/>
</dbReference>
<keyword evidence="11" id="KW-1185">Reference proteome</keyword>
<evidence type="ECO:0000256" key="7">
    <source>
        <dbReference type="SAM" id="Phobius"/>
    </source>
</evidence>
<dbReference type="AlphaFoldDB" id="H8L4C4"/>
<evidence type="ECO:0000256" key="4">
    <source>
        <dbReference type="ARBA" id="ARBA00022553"/>
    </source>
</evidence>
<feature type="domain" description="HAMP" evidence="9">
    <location>
        <begin position="79"/>
        <end position="135"/>
    </location>
</feature>
<evidence type="ECO:0000313" key="10">
    <source>
        <dbReference type="EMBL" id="AFC84957.1"/>
    </source>
</evidence>
<dbReference type="InterPro" id="IPR036097">
    <property type="entry name" value="HisK_dim/P_sf"/>
</dbReference>
<feature type="transmembrane region" description="Helical" evidence="7">
    <location>
        <begin position="9"/>
        <end position="31"/>
    </location>
</feature>
<dbReference type="SUPFAM" id="SSF55874">
    <property type="entry name" value="ATPase domain of HSP90 chaperone/DNA topoisomerase II/histidine kinase"/>
    <property type="match status" value="1"/>
</dbReference>
<dbReference type="GO" id="GO:0016020">
    <property type="term" value="C:membrane"/>
    <property type="evidence" value="ECO:0007669"/>
    <property type="project" value="UniProtKB-SubCell"/>
</dbReference>
<dbReference type="PANTHER" id="PTHR43065:SF51">
    <property type="entry name" value="HISTIDINE KINASE"/>
    <property type="match status" value="1"/>
</dbReference>
<dbReference type="EMBL" id="CP003350">
    <property type="protein sequence ID" value="AFC84957.1"/>
    <property type="molecule type" value="Genomic_DNA"/>
</dbReference>
<accession>H8L4C4</accession>
<evidence type="ECO:0000259" key="8">
    <source>
        <dbReference type="PROSITE" id="PS50109"/>
    </source>
</evidence>
<dbReference type="PROSITE" id="PS50885">
    <property type="entry name" value="HAMP"/>
    <property type="match status" value="1"/>
</dbReference>
<organism evidence="10 11">
    <name type="scientific">Frateuria aurantia (strain ATCC 33424 / DSM 6220 / KCTC 2777 / LMG 1558 / NBRC 3245 / NCIMB 13370)</name>
    <name type="common">Acetobacter aurantius</name>
    <dbReference type="NCBI Taxonomy" id="767434"/>
    <lineage>
        <taxon>Bacteria</taxon>
        <taxon>Pseudomonadati</taxon>
        <taxon>Pseudomonadota</taxon>
        <taxon>Gammaproteobacteria</taxon>
        <taxon>Lysobacterales</taxon>
        <taxon>Rhodanobacteraceae</taxon>
        <taxon>Frateuria</taxon>
    </lineage>
</organism>
<comment type="catalytic activity">
    <reaction evidence="1">
        <text>ATP + protein L-histidine = ADP + protein N-phospho-L-histidine.</text>
        <dbReference type="EC" id="2.7.13.3"/>
    </reaction>
</comment>
<keyword evidence="7" id="KW-0812">Transmembrane</keyword>
<dbReference type="Pfam" id="PF02518">
    <property type="entry name" value="HATPase_c"/>
    <property type="match status" value="1"/>
</dbReference>
<evidence type="ECO:0000256" key="3">
    <source>
        <dbReference type="ARBA" id="ARBA00012438"/>
    </source>
</evidence>
<name>H8L4C4_FRAAD</name>
<dbReference type="SUPFAM" id="SSF47384">
    <property type="entry name" value="Homodimeric domain of signal transducing histidine kinase"/>
    <property type="match status" value="1"/>
</dbReference>
<dbReference type="Gene3D" id="3.30.565.10">
    <property type="entry name" value="Histidine kinase-like ATPase, C-terminal domain"/>
    <property type="match status" value="1"/>
</dbReference>
<dbReference type="GO" id="GO:0000155">
    <property type="term" value="F:phosphorelay sensor kinase activity"/>
    <property type="evidence" value="ECO:0007669"/>
    <property type="project" value="InterPro"/>
</dbReference>
<keyword evidence="7" id="KW-1133">Transmembrane helix</keyword>
<evidence type="ECO:0000256" key="6">
    <source>
        <dbReference type="ARBA" id="ARBA00022777"/>
    </source>
</evidence>
<feature type="transmembrane region" description="Helical" evidence="7">
    <location>
        <begin position="60"/>
        <end position="78"/>
    </location>
</feature>
<dbReference type="CDD" id="cd00075">
    <property type="entry name" value="HATPase"/>
    <property type="match status" value="1"/>
</dbReference>
<dbReference type="Gene3D" id="1.10.287.130">
    <property type="match status" value="1"/>
</dbReference>
<keyword evidence="4" id="KW-0597">Phosphoprotein</keyword>
<dbReference type="RefSeq" id="WP_014401963.1">
    <property type="nucleotide sequence ID" value="NC_017033.1"/>
</dbReference>
<gene>
    <name evidence="10" type="ordered locus">Fraau_0470</name>
</gene>
<proteinExistence type="predicted"/>
<reference evidence="10" key="1">
    <citation type="submission" date="2012-02" db="EMBL/GenBank/DDBJ databases">
        <title>The complete genome of Frateuria aurantia DSM 6220.</title>
        <authorList>
            <consortium name="US DOE Joint Genome Institute (JGI-PGF)"/>
            <person name="Lucas S."/>
            <person name="Copeland A."/>
            <person name="Lapidus A."/>
            <person name="Glavina del Rio T."/>
            <person name="Dalin E."/>
            <person name="Tice H."/>
            <person name="Bruce D."/>
            <person name="Goodwin L."/>
            <person name="Pitluck S."/>
            <person name="Peters L."/>
            <person name="Ovchinnikova G."/>
            <person name="Teshima H."/>
            <person name="Kyrpides N."/>
            <person name="Mavromatis K."/>
            <person name="Ivanova N."/>
            <person name="Brettin T."/>
            <person name="Detter J.C."/>
            <person name="Han C."/>
            <person name="Larimer F."/>
            <person name="Land M."/>
            <person name="Hauser L."/>
            <person name="Markowitz V."/>
            <person name="Cheng J.-F."/>
            <person name="Hugenholtz P."/>
            <person name="Woyke T."/>
            <person name="Wu D."/>
            <person name="Brambilla E."/>
            <person name="Klenk H.-P."/>
            <person name="Eisen J.A."/>
        </authorList>
    </citation>
    <scope>NUCLEOTIDE SEQUENCE</scope>
    <source>
        <strain evidence="10">DSM 6220</strain>
    </source>
</reference>
<dbReference type="SMART" id="SM00387">
    <property type="entry name" value="HATPase_c"/>
    <property type="match status" value="1"/>
</dbReference>
<dbReference type="PANTHER" id="PTHR43065">
    <property type="entry name" value="SENSOR HISTIDINE KINASE"/>
    <property type="match status" value="1"/>
</dbReference>
<evidence type="ECO:0000256" key="1">
    <source>
        <dbReference type="ARBA" id="ARBA00000085"/>
    </source>
</evidence>
<dbReference type="Proteomes" id="UP000005234">
    <property type="component" value="Chromosome"/>
</dbReference>
<dbReference type="InterPro" id="IPR005467">
    <property type="entry name" value="His_kinase_dom"/>
</dbReference>
<dbReference type="InterPro" id="IPR003660">
    <property type="entry name" value="HAMP_dom"/>
</dbReference>
<evidence type="ECO:0000256" key="5">
    <source>
        <dbReference type="ARBA" id="ARBA00022679"/>
    </source>
</evidence>